<evidence type="ECO:0000256" key="1">
    <source>
        <dbReference type="ARBA" id="ARBA00022614"/>
    </source>
</evidence>
<gene>
    <name evidence="3" type="ORF">DAT39_022269</name>
</gene>
<dbReference type="AlphaFoldDB" id="A0A8J4WP20"/>
<accession>A0A8J4WP20</accession>
<dbReference type="PANTHER" id="PTHR24106">
    <property type="entry name" value="NACHT, LRR AND CARD DOMAINS-CONTAINING"/>
    <property type="match status" value="1"/>
</dbReference>
<protein>
    <submittedName>
        <fullName evidence="3">Protein NLRC3-like isoform X1</fullName>
    </submittedName>
</protein>
<dbReference type="Gene3D" id="3.80.10.10">
    <property type="entry name" value="Ribonuclease Inhibitor"/>
    <property type="match status" value="1"/>
</dbReference>
<organism evidence="3 4">
    <name type="scientific">Clarias magur</name>
    <name type="common">Asian catfish</name>
    <name type="synonym">Macropteronotus magur</name>
    <dbReference type="NCBI Taxonomy" id="1594786"/>
    <lineage>
        <taxon>Eukaryota</taxon>
        <taxon>Metazoa</taxon>
        <taxon>Chordata</taxon>
        <taxon>Craniata</taxon>
        <taxon>Vertebrata</taxon>
        <taxon>Euteleostomi</taxon>
        <taxon>Actinopterygii</taxon>
        <taxon>Neopterygii</taxon>
        <taxon>Teleostei</taxon>
        <taxon>Ostariophysi</taxon>
        <taxon>Siluriformes</taxon>
        <taxon>Clariidae</taxon>
        <taxon>Clarias</taxon>
    </lineage>
</organism>
<keyword evidence="1" id="KW-0433">Leucine-rich repeat</keyword>
<dbReference type="InterPro" id="IPR051261">
    <property type="entry name" value="NLR"/>
</dbReference>
<dbReference type="Proteomes" id="UP000727407">
    <property type="component" value="Unassembled WGS sequence"/>
</dbReference>
<feature type="non-terminal residue" evidence="3">
    <location>
        <position position="1"/>
    </location>
</feature>
<dbReference type="EMBL" id="QNUK01001103">
    <property type="protein sequence ID" value="KAF5887432.1"/>
    <property type="molecule type" value="Genomic_DNA"/>
</dbReference>
<name>A0A8J4WP20_CLAMG</name>
<proteinExistence type="predicted"/>
<evidence type="ECO:0000313" key="4">
    <source>
        <dbReference type="Proteomes" id="UP000727407"/>
    </source>
</evidence>
<dbReference type="SUPFAM" id="SSF52047">
    <property type="entry name" value="RNI-like"/>
    <property type="match status" value="1"/>
</dbReference>
<reference evidence="3" key="1">
    <citation type="submission" date="2020-07" db="EMBL/GenBank/DDBJ databases">
        <title>Clarias magur genome sequencing, assembly and annotation.</title>
        <authorList>
            <person name="Kushwaha B."/>
            <person name="Kumar R."/>
            <person name="Das P."/>
            <person name="Joshi C.G."/>
            <person name="Kumar D."/>
            <person name="Nagpure N.S."/>
            <person name="Pandey M."/>
            <person name="Agarwal S."/>
            <person name="Srivastava S."/>
            <person name="Singh M."/>
            <person name="Sahoo L."/>
            <person name="Jayasankar P."/>
            <person name="Meher P.K."/>
            <person name="Koringa P.G."/>
            <person name="Iquebal M.A."/>
            <person name="Das S.P."/>
            <person name="Bit A."/>
            <person name="Patnaik S."/>
            <person name="Patel N."/>
            <person name="Shah T.M."/>
            <person name="Hinsu A."/>
            <person name="Jena J.K."/>
        </authorList>
    </citation>
    <scope>NUCLEOTIDE SEQUENCE</scope>
    <source>
        <strain evidence="3">CIFAMagur01</strain>
        <tissue evidence="3">Testis</tissue>
    </source>
</reference>
<comment type="caution">
    <text evidence="3">The sequence shown here is derived from an EMBL/GenBank/DDBJ whole genome shotgun (WGS) entry which is preliminary data.</text>
</comment>
<evidence type="ECO:0000313" key="3">
    <source>
        <dbReference type="EMBL" id="KAF5887432.1"/>
    </source>
</evidence>
<feature type="non-terminal residue" evidence="3">
    <location>
        <position position="64"/>
    </location>
</feature>
<evidence type="ECO:0000256" key="2">
    <source>
        <dbReference type="ARBA" id="ARBA00022737"/>
    </source>
</evidence>
<sequence>IRCDKVGVKGCSALDSALNSETSNLRELHLTVKTLDLTYSTLGDSGVKTLSAVLENPHCKVESL</sequence>
<dbReference type="OrthoDB" id="120976at2759"/>
<keyword evidence="2" id="KW-0677">Repeat</keyword>
<dbReference type="InterPro" id="IPR032675">
    <property type="entry name" value="LRR_dom_sf"/>
</dbReference>
<keyword evidence="4" id="KW-1185">Reference proteome</keyword>